<dbReference type="Pfam" id="PF08879">
    <property type="entry name" value="WRC"/>
    <property type="match status" value="1"/>
</dbReference>
<proteinExistence type="predicted"/>
<keyword evidence="1" id="KW-0539">Nucleus</keyword>
<dbReference type="PANTHER" id="PTHR34122">
    <property type="entry name" value="EXPRESSED PROTEIN-RELATED"/>
    <property type="match status" value="1"/>
</dbReference>
<dbReference type="PANTHER" id="PTHR34122:SF1">
    <property type="entry name" value="EXPRESSED PROTEIN"/>
    <property type="match status" value="1"/>
</dbReference>
<dbReference type="Proteomes" id="UP000036987">
    <property type="component" value="Unassembled WGS sequence"/>
</dbReference>
<evidence type="ECO:0000256" key="2">
    <source>
        <dbReference type="PROSITE-ProRule" id="PRU01002"/>
    </source>
</evidence>
<dbReference type="PROSITE" id="PS51667">
    <property type="entry name" value="WRC"/>
    <property type="match status" value="1"/>
</dbReference>
<organism evidence="5 6">
    <name type="scientific">Zostera marina</name>
    <name type="common">Eelgrass</name>
    <dbReference type="NCBI Taxonomy" id="29655"/>
    <lineage>
        <taxon>Eukaryota</taxon>
        <taxon>Viridiplantae</taxon>
        <taxon>Streptophyta</taxon>
        <taxon>Embryophyta</taxon>
        <taxon>Tracheophyta</taxon>
        <taxon>Spermatophyta</taxon>
        <taxon>Magnoliopsida</taxon>
        <taxon>Liliopsida</taxon>
        <taxon>Zosteraceae</taxon>
        <taxon>Zostera</taxon>
    </lineage>
</organism>
<feature type="region of interest" description="Disordered" evidence="3">
    <location>
        <begin position="136"/>
        <end position="164"/>
    </location>
</feature>
<comment type="caution">
    <text evidence="2">Lacks conserved residue(s) required for the propagation of feature annotation.</text>
</comment>
<dbReference type="EMBL" id="LFYR01002015">
    <property type="protein sequence ID" value="KMZ57903.1"/>
    <property type="molecule type" value="Genomic_DNA"/>
</dbReference>
<protein>
    <recommendedName>
        <fullName evidence="4">WRC domain-containing protein</fullName>
    </recommendedName>
</protein>
<feature type="compositionally biased region" description="Low complexity" evidence="3">
    <location>
        <begin position="220"/>
        <end position="229"/>
    </location>
</feature>
<evidence type="ECO:0000313" key="6">
    <source>
        <dbReference type="Proteomes" id="UP000036987"/>
    </source>
</evidence>
<accession>A0A0K9NMR7</accession>
<evidence type="ECO:0000313" key="5">
    <source>
        <dbReference type="EMBL" id="KMZ57903.1"/>
    </source>
</evidence>
<feature type="compositionally biased region" description="Polar residues" evidence="3">
    <location>
        <begin position="61"/>
        <end position="78"/>
    </location>
</feature>
<dbReference type="InterPro" id="IPR014977">
    <property type="entry name" value="WRC_dom"/>
</dbReference>
<gene>
    <name evidence="5" type="ORF">ZOSMA_81G01240</name>
</gene>
<reference evidence="6" key="1">
    <citation type="journal article" date="2016" name="Nature">
        <title>The genome of the seagrass Zostera marina reveals angiosperm adaptation to the sea.</title>
        <authorList>
            <person name="Olsen J.L."/>
            <person name="Rouze P."/>
            <person name="Verhelst B."/>
            <person name="Lin Y.-C."/>
            <person name="Bayer T."/>
            <person name="Collen J."/>
            <person name="Dattolo E."/>
            <person name="De Paoli E."/>
            <person name="Dittami S."/>
            <person name="Maumus F."/>
            <person name="Michel G."/>
            <person name="Kersting A."/>
            <person name="Lauritano C."/>
            <person name="Lohaus R."/>
            <person name="Toepel M."/>
            <person name="Tonon T."/>
            <person name="Vanneste K."/>
            <person name="Amirebrahimi M."/>
            <person name="Brakel J."/>
            <person name="Bostroem C."/>
            <person name="Chovatia M."/>
            <person name="Grimwood J."/>
            <person name="Jenkins J.W."/>
            <person name="Jueterbock A."/>
            <person name="Mraz A."/>
            <person name="Stam W.T."/>
            <person name="Tice H."/>
            <person name="Bornberg-Bauer E."/>
            <person name="Green P.J."/>
            <person name="Pearson G.A."/>
            <person name="Procaccini G."/>
            <person name="Duarte C.M."/>
            <person name="Schmutz J."/>
            <person name="Reusch T.B.H."/>
            <person name="Van de Peer Y."/>
        </authorList>
    </citation>
    <scope>NUCLEOTIDE SEQUENCE [LARGE SCALE GENOMIC DNA]</scope>
    <source>
        <strain evidence="6">cv. Finnish</strain>
    </source>
</reference>
<sequence>MLACHSMLGWLQVQQKQQEQGTQDRLFMVEGAHKNYSPAWCKNIQQGFHIGNKWDDEKNKSSSAGRETATASTATSGLINGDRHESQKSRKRRGNPAVLMEGSRCSRVNGRGWRCCQQTLVGYSLCEHHLGKGRLRSMTSAKSKGKKNKLEINSSSGCSSSHPSQVVAVVDDDNDQEGKNVGLRMKGGKKMGMVKAKSISSILLAQITEDEVLSTNGNESRCSSNSRSNLKIVTT</sequence>
<feature type="compositionally biased region" description="Low complexity" evidence="3">
    <location>
        <begin position="154"/>
        <end position="164"/>
    </location>
</feature>
<evidence type="ECO:0000259" key="4">
    <source>
        <dbReference type="PROSITE" id="PS51667"/>
    </source>
</evidence>
<feature type="domain" description="WRC" evidence="4">
    <location>
        <begin position="99"/>
        <end position="143"/>
    </location>
</feature>
<dbReference type="AlphaFoldDB" id="A0A0K9NMR7"/>
<dbReference type="OrthoDB" id="686202at2759"/>
<keyword evidence="6" id="KW-1185">Reference proteome</keyword>
<evidence type="ECO:0000256" key="1">
    <source>
        <dbReference type="ARBA" id="ARBA00023242"/>
    </source>
</evidence>
<feature type="region of interest" description="Disordered" evidence="3">
    <location>
        <begin position="215"/>
        <end position="235"/>
    </location>
</feature>
<name>A0A0K9NMR7_ZOSMR</name>
<evidence type="ECO:0000256" key="3">
    <source>
        <dbReference type="SAM" id="MobiDB-lite"/>
    </source>
</evidence>
<comment type="caution">
    <text evidence="5">The sequence shown here is derived from an EMBL/GenBank/DDBJ whole genome shotgun (WGS) entry which is preliminary data.</text>
</comment>
<feature type="region of interest" description="Disordered" evidence="3">
    <location>
        <begin position="52"/>
        <end position="97"/>
    </location>
</feature>